<feature type="binding site" evidence="7">
    <location>
        <position position="81"/>
    </location>
    <ligand>
        <name>Mg(2+)</name>
        <dbReference type="ChEBI" id="CHEBI:18420"/>
        <label>1</label>
        <note>catalytic</note>
    </ligand>
</feature>
<keyword evidence="5 8" id="KW-0378">Hydrolase</keyword>
<comment type="catalytic activity">
    <reaction evidence="1 8">
        <text>a myo-inositol phosphate + H2O = myo-inositol + phosphate</text>
        <dbReference type="Rhea" id="RHEA:24056"/>
        <dbReference type="ChEBI" id="CHEBI:15377"/>
        <dbReference type="ChEBI" id="CHEBI:17268"/>
        <dbReference type="ChEBI" id="CHEBI:43474"/>
        <dbReference type="ChEBI" id="CHEBI:84139"/>
        <dbReference type="EC" id="3.1.3.25"/>
    </reaction>
</comment>
<reference evidence="9" key="1">
    <citation type="submission" date="2023-07" db="EMBL/GenBank/DDBJ databases">
        <title>Functional and genomic diversity of the sorghum phyllosphere microbiome.</title>
        <authorList>
            <person name="Shade A."/>
        </authorList>
    </citation>
    <scope>NUCLEOTIDE SEQUENCE</scope>
    <source>
        <strain evidence="9">SORGH_AS_1067</strain>
    </source>
</reference>
<dbReference type="InterPro" id="IPR020550">
    <property type="entry name" value="Inositol_monophosphatase_CS"/>
</dbReference>
<feature type="binding site" evidence="7">
    <location>
        <position position="99"/>
    </location>
    <ligand>
        <name>Mg(2+)</name>
        <dbReference type="ChEBI" id="CHEBI:18420"/>
        <label>1</label>
        <note>catalytic</note>
    </ligand>
</feature>
<dbReference type="GO" id="GO:0006020">
    <property type="term" value="P:inositol metabolic process"/>
    <property type="evidence" value="ECO:0007669"/>
    <property type="project" value="TreeGrafter"/>
</dbReference>
<dbReference type="CDD" id="cd01639">
    <property type="entry name" value="IMPase"/>
    <property type="match status" value="1"/>
</dbReference>
<dbReference type="SUPFAM" id="SSF56655">
    <property type="entry name" value="Carbohydrate phosphatase"/>
    <property type="match status" value="1"/>
</dbReference>
<dbReference type="GO" id="GO:0046872">
    <property type="term" value="F:metal ion binding"/>
    <property type="evidence" value="ECO:0007669"/>
    <property type="project" value="UniProtKB-KW"/>
</dbReference>
<dbReference type="Gene3D" id="3.30.540.10">
    <property type="entry name" value="Fructose-1,6-Bisphosphatase, subunit A, domain 1"/>
    <property type="match status" value="1"/>
</dbReference>
<dbReference type="EC" id="3.1.3.25" evidence="8"/>
<evidence type="ECO:0000256" key="7">
    <source>
        <dbReference type="PIRSR" id="PIRSR600760-2"/>
    </source>
</evidence>
<evidence type="ECO:0000256" key="4">
    <source>
        <dbReference type="ARBA" id="ARBA00022723"/>
    </source>
</evidence>
<evidence type="ECO:0000313" key="10">
    <source>
        <dbReference type="Proteomes" id="UP001239215"/>
    </source>
</evidence>
<organism evidence="9 10">
    <name type="scientific">Nocardioides zeae</name>
    <dbReference type="NCBI Taxonomy" id="1457234"/>
    <lineage>
        <taxon>Bacteria</taxon>
        <taxon>Bacillati</taxon>
        <taxon>Actinomycetota</taxon>
        <taxon>Actinomycetes</taxon>
        <taxon>Propionibacteriales</taxon>
        <taxon>Nocardioidaceae</taxon>
        <taxon>Nocardioides</taxon>
    </lineage>
</organism>
<accession>A0AAJ1TXV6</accession>
<evidence type="ECO:0000313" key="9">
    <source>
        <dbReference type="EMBL" id="MDQ1104326.1"/>
    </source>
</evidence>
<dbReference type="PRINTS" id="PR00377">
    <property type="entry name" value="IMPHPHTASES"/>
</dbReference>
<dbReference type="PANTHER" id="PTHR20854">
    <property type="entry name" value="INOSITOL MONOPHOSPHATASE"/>
    <property type="match status" value="1"/>
</dbReference>
<keyword evidence="6 7" id="KW-0460">Magnesium</keyword>
<evidence type="ECO:0000256" key="3">
    <source>
        <dbReference type="ARBA" id="ARBA00009759"/>
    </source>
</evidence>
<dbReference type="PROSITE" id="PS00629">
    <property type="entry name" value="IMP_1"/>
    <property type="match status" value="1"/>
</dbReference>
<dbReference type="PANTHER" id="PTHR20854:SF4">
    <property type="entry name" value="INOSITOL-1-MONOPHOSPHATASE-RELATED"/>
    <property type="match status" value="1"/>
</dbReference>
<feature type="binding site" evidence="7">
    <location>
        <position position="233"/>
    </location>
    <ligand>
        <name>Mg(2+)</name>
        <dbReference type="ChEBI" id="CHEBI:18420"/>
        <label>1</label>
        <note>catalytic</note>
    </ligand>
</feature>
<feature type="binding site" evidence="7">
    <location>
        <position position="100"/>
    </location>
    <ligand>
        <name>Mg(2+)</name>
        <dbReference type="ChEBI" id="CHEBI:18420"/>
        <label>1</label>
        <note>catalytic</note>
    </ligand>
</feature>
<comment type="caution">
    <text evidence="9">The sequence shown here is derived from an EMBL/GenBank/DDBJ whole genome shotgun (WGS) entry which is preliminary data.</text>
</comment>
<dbReference type="InterPro" id="IPR000760">
    <property type="entry name" value="Inositol_monophosphatase-like"/>
</dbReference>
<sequence length="303" mass="31552">MSAPRPGVAPDGTSFADLRDLASGVALQAAGLVRRERAVGVEVTSTKTSSIDIVTATDGASEALVRDLLGRLRPDDGVVGEEDDPRTGTSGVRWVVDPIDGTVNFLYGIPQYAVSLAAQVPDEDSPLGDGWRTVAGVVVNVATGELFEAVEGGGARRGGVPLEVRRTVPLAQRLVLTGFSYDAEQRRQQAEALVGLLPQVRDIRRMGSAALDLCSVAAGQADAYLEEGTRLWDHAAGVLVASEAGARWELLPGVGGRSLLLCAPARGYDEIHAAVVGAGFTAAEPGTERAADQPVDQPVPPTE</sequence>
<dbReference type="GO" id="GO:0007165">
    <property type="term" value="P:signal transduction"/>
    <property type="evidence" value="ECO:0007669"/>
    <property type="project" value="TreeGrafter"/>
</dbReference>
<dbReference type="GO" id="GO:0008934">
    <property type="term" value="F:inositol monophosphate 1-phosphatase activity"/>
    <property type="evidence" value="ECO:0007669"/>
    <property type="project" value="InterPro"/>
</dbReference>
<dbReference type="PROSITE" id="PS00630">
    <property type="entry name" value="IMP_2"/>
    <property type="match status" value="1"/>
</dbReference>
<evidence type="ECO:0000256" key="2">
    <source>
        <dbReference type="ARBA" id="ARBA00001946"/>
    </source>
</evidence>
<proteinExistence type="inferred from homology"/>
<dbReference type="Proteomes" id="UP001239215">
    <property type="component" value="Unassembled WGS sequence"/>
</dbReference>
<dbReference type="GO" id="GO:0046854">
    <property type="term" value="P:phosphatidylinositol phosphate biosynthetic process"/>
    <property type="evidence" value="ECO:0007669"/>
    <property type="project" value="InterPro"/>
</dbReference>
<evidence type="ECO:0000256" key="5">
    <source>
        <dbReference type="ARBA" id="ARBA00022801"/>
    </source>
</evidence>
<dbReference type="InterPro" id="IPR020583">
    <property type="entry name" value="Inositol_monoP_metal-BS"/>
</dbReference>
<dbReference type="Gene3D" id="3.40.190.80">
    <property type="match status" value="1"/>
</dbReference>
<evidence type="ECO:0000256" key="6">
    <source>
        <dbReference type="ARBA" id="ARBA00022842"/>
    </source>
</evidence>
<dbReference type="RefSeq" id="WP_307199688.1">
    <property type="nucleotide sequence ID" value="NZ_JAUTAN010000001.1"/>
</dbReference>
<dbReference type="InterPro" id="IPR033942">
    <property type="entry name" value="IMPase"/>
</dbReference>
<dbReference type="EMBL" id="JAUTAN010000001">
    <property type="protein sequence ID" value="MDQ1104326.1"/>
    <property type="molecule type" value="Genomic_DNA"/>
</dbReference>
<evidence type="ECO:0000256" key="1">
    <source>
        <dbReference type="ARBA" id="ARBA00001033"/>
    </source>
</evidence>
<gene>
    <name evidence="9" type="ORF">QE405_001610</name>
</gene>
<name>A0AAJ1TXV6_9ACTN</name>
<evidence type="ECO:0000256" key="8">
    <source>
        <dbReference type="RuleBase" id="RU364068"/>
    </source>
</evidence>
<comment type="cofactor">
    <cofactor evidence="2 7 8">
        <name>Mg(2+)</name>
        <dbReference type="ChEBI" id="CHEBI:18420"/>
    </cofactor>
</comment>
<dbReference type="AlphaFoldDB" id="A0AAJ1TXV6"/>
<protein>
    <recommendedName>
        <fullName evidence="8">Inositol-1-monophosphatase</fullName>
        <ecNumber evidence="8">3.1.3.25</ecNumber>
    </recommendedName>
</protein>
<comment type="similarity">
    <text evidence="3 8">Belongs to the inositol monophosphatase superfamily.</text>
</comment>
<dbReference type="Pfam" id="PF00459">
    <property type="entry name" value="Inositol_P"/>
    <property type="match status" value="1"/>
</dbReference>
<feature type="binding site" evidence="7">
    <location>
        <position position="97"/>
    </location>
    <ligand>
        <name>Mg(2+)</name>
        <dbReference type="ChEBI" id="CHEBI:18420"/>
        <label>1</label>
        <note>catalytic</note>
    </ligand>
</feature>
<keyword evidence="4 7" id="KW-0479">Metal-binding</keyword>